<evidence type="ECO:0000256" key="4">
    <source>
        <dbReference type="ARBA" id="ARBA00022692"/>
    </source>
</evidence>
<gene>
    <name evidence="10" type="ORF">PLXY2_LOCUS5764</name>
</gene>
<reference evidence="10" key="1">
    <citation type="submission" date="2020-11" db="EMBL/GenBank/DDBJ databases">
        <authorList>
            <person name="Whiteford S."/>
        </authorList>
    </citation>
    <scope>NUCLEOTIDE SEQUENCE</scope>
</reference>
<evidence type="ECO:0000313" key="10">
    <source>
        <dbReference type="EMBL" id="CAG9115522.1"/>
    </source>
</evidence>
<comment type="subcellular location">
    <subcellularLocation>
        <location evidence="1 9">Golgi apparatus membrane</location>
        <topology evidence="1 9">Single-pass type II membrane protein</topology>
    </subcellularLocation>
</comment>
<keyword evidence="3 9" id="KW-0808">Transferase</keyword>
<feature type="transmembrane region" description="Helical" evidence="9">
    <location>
        <begin position="15"/>
        <end position="38"/>
    </location>
</feature>
<dbReference type="AlphaFoldDB" id="A0A8S4EHU9"/>
<dbReference type="InterPro" id="IPR018011">
    <property type="entry name" value="Carb_sulfotrans_8-10"/>
</dbReference>
<dbReference type="EC" id="2.8.2.-" evidence="9"/>
<dbReference type="GO" id="GO:0008146">
    <property type="term" value="F:sulfotransferase activity"/>
    <property type="evidence" value="ECO:0007669"/>
    <property type="project" value="InterPro"/>
</dbReference>
<keyword evidence="9" id="KW-0735">Signal-anchor</keyword>
<dbReference type="EMBL" id="CAJHNJ030000017">
    <property type="protein sequence ID" value="CAG9115522.1"/>
    <property type="molecule type" value="Genomic_DNA"/>
</dbReference>
<evidence type="ECO:0000256" key="2">
    <source>
        <dbReference type="ARBA" id="ARBA00006339"/>
    </source>
</evidence>
<dbReference type="Proteomes" id="UP000653454">
    <property type="component" value="Unassembled WGS sequence"/>
</dbReference>
<accession>A0A8S4EHU9</accession>
<evidence type="ECO:0000256" key="9">
    <source>
        <dbReference type="RuleBase" id="RU364020"/>
    </source>
</evidence>
<keyword evidence="8 9" id="KW-0325">Glycoprotein</keyword>
<dbReference type="GO" id="GO:0016051">
    <property type="term" value="P:carbohydrate biosynthetic process"/>
    <property type="evidence" value="ECO:0007669"/>
    <property type="project" value="InterPro"/>
</dbReference>
<evidence type="ECO:0000256" key="1">
    <source>
        <dbReference type="ARBA" id="ARBA00004323"/>
    </source>
</evidence>
<keyword evidence="6 9" id="KW-0333">Golgi apparatus</keyword>
<keyword evidence="4 9" id="KW-0812">Transmembrane</keyword>
<keyword evidence="7 9" id="KW-0472">Membrane</keyword>
<dbReference type="InterPro" id="IPR005331">
    <property type="entry name" value="Sulfotransferase"/>
</dbReference>
<keyword evidence="9" id="KW-0119">Carbohydrate metabolism</keyword>
<dbReference type="GO" id="GO:0000139">
    <property type="term" value="C:Golgi membrane"/>
    <property type="evidence" value="ECO:0007669"/>
    <property type="project" value="UniProtKB-SubCell"/>
</dbReference>
<evidence type="ECO:0000256" key="5">
    <source>
        <dbReference type="ARBA" id="ARBA00022989"/>
    </source>
</evidence>
<organism evidence="10 11">
    <name type="scientific">Plutella xylostella</name>
    <name type="common">Diamondback moth</name>
    <name type="synonym">Plutella maculipennis</name>
    <dbReference type="NCBI Taxonomy" id="51655"/>
    <lineage>
        <taxon>Eukaryota</taxon>
        <taxon>Metazoa</taxon>
        <taxon>Ecdysozoa</taxon>
        <taxon>Arthropoda</taxon>
        <taxon>Hexapoda</taxon>
        <taxon>Insecta</taxon>
        <taxon>Pterygota</taxon>
        <taxon>Neoptera</taxon>
        <taxon>Endopterygota</taxon>
        <taxon>Lepidoptera</taxon>
        <taxon>Glossata</taxon>
        <taxon>Ditrysia</taxon>
        <taxon>Yponomeutoidea</taxon>
        <taxon>Plutellidae</taxon>
        <taxon>Plutella</taxon>
    </lineage>
</organism>
<evidence type="ECO:0000256" key="8">
    <source>
        <dbReference type="ARBA" id="ARBA00023180"/>
    </source>
</evidence>
<evidence type="ECO:0000256" key="3">
    <source>
        <dbReference type="ARBA" id="ARBA00022679"/>
    </source>
</evidence>
<protein>
    <recommendedName>
        <fullName evidence="9">Carbohydrate sulfotransferase</fullName>
        <ecNumber evidence="9">2.8.2.-</ecNumber>
    </recommendedName>
</protein>
<comment type="caution">
    <text evidence="10">The sequence shown here is derived from an EMBL/GenBank/DDBJ whole genome shotgun (WGS) entry which is preliminary data.</text>
</comment>
<evidence type="ECO:0000256" key="6">
    <source>
        <dbReference type="ARBA" id="ARBA00023034"/>
    </source>
</evidence>
<evidence type="ECO:0000313" key="11">
    <source>
        <dbReference type="Proteomes" id="UP000653454"/>
    </source>
</evidence>
<name>A0A8S4EHU9_PLUXY</name>
<sequence>MSFRRYFCFRIKRILAQYFLCGAKTVAFLFWASIYLFVMKHTIFKGQVTTPADDSQIYLAYPDNYSQFQFQGNKEIEIHVISVSEPDNATLEELQERLRRVHHTCREKRLSGETINSKEFFIDYQHNLVWCNIFKAASSSWLYYFNILGGYSRDFLARTRLDPITLARKKFARPSEEELREAISNPDVVSLIVVRDPFVRLLSAYRDKFERRNQYYLKIAKPIVAKYRKRTIKLFGNVTSPRPTFYEFVAYLIDTYKESKLSEFNEHWAPYYQFCSPCAVNFSVIAKTETLDRDSSYVISELGLNSLLSGPRSKRTKLRTVMNKARDGKQTQQLVRRYYSQLDRSMMRGLLEIYGTDFEMFGYDSKVYTQYGRKLG</sequence>
<keyword evidence="5 9" id="KW-1133">Transmembrane helix</keyword>
<dbReference type="Pfam" id="PF03567">
    <property type="entry name" value="Sulfotransfer_2"/>
    <property type="match status" value="1"/>
</dbReference>
<comment type="similarity">
    <text evidence="2 9">Belongs to the sulfotransferase 2 family.</text>
</comment>
<evidence type="ECO:0000256" key="7">
    <source>
        <dbReference type="ARBA" id="ARBA00023136"/>
    </source>
</evidence>
<dbReference type="PANTHER" id="PTHR12137:SF30">
    <property type="entry name" value="CARBOHYDRATE SULFOTRANSFERASE"/>
    <property type="match status" value="1"/>
</dbReference>
<proteinExistence type="inferred from homology"/>
<dbReference type="PANTHER" id="PTHR12137">
    <property type="entry name" value="CARBOHYDRATE SULFOTRANSFERASE"/>
    <property type="match status" value="1"/>
</dbReference>
<keyword evidence="11" id="KW-1185">Reference proteome</keyword>